<comment type="caution">
    <text evidence="1">The sequence shown here is derived from an EMBL/GenBank/DDBJ whole genome shotgun (WGS) entry which is preliminary data.</text>
</comment>
<protein>
    <submittedName>
        <fullName evidence="1">Uncharacterized protein</fullName>
    </submittedName>
</protein>
<dbReference type="OrthoDB" id="10447209at2759"/>
<sequence length="468" mass="53335">AYCLWLSDPKNQNSPTACYCHGMIVSTLDKPTGISWFTRNCVNVLIKVGDAIEVPIRLLSLLSSHQIVDLGAMRTDERREHYDQMLGKGFKIAMSKGTFVRNPTYVQYTLSVPVGGTTGLICMLPHNHQSAHVGGKSYPRKMEEKATNDKHVLVYNNVISLNTRSPVWRFLESVYKEKAYWILWDAQESPQGTSHPDATVQMWDQGKALVAGTIGYIVNMARSDREGEKKFVAIVTNFKGPFRQHISCLPSDEEFLTKPSIDGSENVLKLRNGQSHRYYFDASTGFGVEQQKVLQTEDQLKSSNSTNFQRLYGLLGVDGIMKGRNPVIPPGTFLAVQDTEFWQTLGDGPRNTMKKQINEFRLLFETQLRLGFFSPNDILHEHQLNNHHSEDDPTSWIWCYLVLQGGTWCAETLWVGTTEGSESRRRRSAERLTYLIDHCGYDTVEDKYNKDASCFDMKVPKKQRWKRS</sequence>
<evidence type="ECO:0000313" key="2">
    <source>
        <dbReference type="Proteomes" id="UP001165082"/>
    </source>
</evidence>
<proteinExistence type="predicted"/>
<name>A0A9W7EB48_9STRA</name>
<keyword evidence="2" id="KW-1185">Reference proteome</keyword>
<dbReference type="EMBL" id="BRXZ01001597">
    <property type="protein sequence ID" value="GMH74899.1"/>
    <property type="molecule type" value="Genomic_DNA"/>
</dbReference>
<gene>
    <name evidence="1" type="ORF">TrRE_jg9949</name>
</gene>
<evidence type="ECO:0000313" key="1">
    <source>
        <dbReference type="EMBL" id="GMH74899.1"/>
    </source>
</evidence>
<accession>A0A9W7EB48</accession>
<dbReference type="AlphaFoldDB" id="A0A9W7EB48"/>
<organism evidence="1 2">
    <name type="scientific">Triparma retinervis</name>
    <dbReference type="NCBI Taxonomy" id="2557542"/>
    <lineage>
        <taxon>Eukaryota</taxon>
        <taxon>Sar</taxon>
        <taxon>Stramenopiles</taxon>
        <taxon>Ochrophyta</taxon>
        <taxon>Bolidophyceae</taxon>
        <taxon>Parmales</taxon>
        <taxon>Triparmaceae</taxon>
        <taxon>Triparma</taxon>
    </lineage>
</organism>
<dbReference type="Proteomes" id="UP001165082">
    <property type="component" value="Unassembled WGS sequence"/>
</dbReference>
<feature type="non-terminal residue" evidence="1">
    <location>
        <position position="1"/>
    </location>
</feature>
<reference evidence="1" key="1">
    <citation type="submission" date="2022-07" db="EMBL/GenBank/DDBJ databases">
        <title>Genome analysis of Parmales, a sister group of diatoms, reveals the evolutionary specialization of diatoms from phago-mixotrophs to photoautotrophs.</title>
        <authorList>
            <person name="Ban H."/>
            <person name="Sato S."/>
            <person name="Yoshikawa S."/>
            <person name="Kazumasa Y."/>
            <person name="Nakamura Y."/>
            <person name="Ichinomiya M."/>
            <person name="Saitoh K."/>
            <person name="Sato N."/>
            <person name="Blanc-Mathieu R."/>
            <person name="Endo H."/>
            <person name="Kuwata A."/>
            <person name="Ogata H."/>
        </authorList>
    </citation>
    <scope>NUCLEOTIDE SEQUENCE</scope>
</reference>
<feature type="non-terminal residue" evidence="1">
    <location>
        <position position="468"/>
    </location>
</feature>